<keyword evidence="5 7" id="KW-0808">Transferase</keyword>
<evidence type="ECO:0000313" key="8">
    <source>
        <dbReference type="Proteomes" id="UP000767854"/>
    </source>
</evidence>
<dbReference type="Gene3D" id="3.40.50.2020">
    <property type="match status" value="1"/>
</dbReference>
<feature type="domain" description="Phosphoribosyltransferase" evidence="6">
    <location>
        <begin position="10"/>
        <end position="160"/>
    </location>
</feature>
<keyword evidence="5" id="KW-0694">RNA-binding</keyword>
<dbReference type="NCBIfam" id="NF003545">
    <property type="entry name" value="PRK05205.1-1"/>
    <property type="match status" value="1"/>
</dbReference>
<dbReference type="InterPro" id="IPR029057">
    <property type="entry name" value="PRTase-like"/>
</dbReference>
<dbReference type="InterPro" id="IPR023050">
    <property type="entry name" value="PyrR"/>
</dbReference>
<dbReference type="EC" id="2.4.2.9" evidence="5"/>
<protein>
    <recommendedName>
        <fullName evidence="5">Bifunctional protein PyrR</fullName>
    </recommendedName>
    <domain>
        <recommendedName>
            <fullName evidence="5">Pyrimidine operon regulatory protein</fullName>
        </recommendedName>
    </domain>
    <domain>
        <recommendedName>
            <fullName evidence="5">Uracil phosphoribosyltransferase</fullName>
            <shortName evidence="5">UPRTase</shortName>
            <ecNumber evidence="5">2.4.2.9</ecNumber>
        </recommendedName>
    </domain>
</protein>
<gene>
    <name evidence="5" type="primary">pyrR</name>
    <name evidence="7" type="ORF">JOC49_000035</name>
</gene>
<comment type="subunit">
    <text evidence="5">Homodimer and homohexamer; in equilibrium.</text>
</comment>
<dbReference type="NCBIfam" id="NF003548">
    <property type="entry name" value="PRK05205.1-4"/>
    <property type="match status" value="1"/>
</dbReference>
<dbReference type="PANTHER" id="PTHR11608:SF0">
    <property type="entry name" value="BIFUNCTIONAL PROTEIN PYRR"/>
    <property type="match status" value="1"/>
</dbReference>
<keyword evidence="5 7" id="KW-0328">Glycosyltransferase</keyword>
<sequence length="179" mass="20088">MEFKAKLMDDKAMDRSLTRLAHEIIEKNKGVDRLVLLGIKSRGLPIAKRLSEKIQKIEGSVLPVGELDITLYRDDLSKRTDVPDVKELSIGFEINDKIVILVDDVIFTGRTVRAAMDAVMDYGRPGSIQLAVLVDRGHRELPIRADYVGKNIPTSRKEIVKVKIEEMDGVSEISIYQGD</sequence>
<evidence type="ECO:0000256" key="1">
    <source>
        <dbReference type="ARBA" id="ARBA00005565"/>
    </source>
</evidence>
<dbReference type="EMBL" id="JAFBDT010000001">
    <property type="protein sequence ID" value="MBM7560526.1"/>
    <property type="molecule type" value="Genomic_DNA"/>
</dbReference>
<evidence type="ECO:0000256" key="3">
    <source>
        <dbReference type="ARBA" id="ARBA00023015"/>
    </source>
</evidence>
<reference evidence="7 8" key="1">
    <citation type="submission" date="2021-01" db="EMBL/GenBank/DDBJ databases">
        <title>Genomic Encyclopedia of Type Strains, Phase IV (KMG-IV): sequencing the most valuable type-strain genomes for metagenomic binning, comparative biology and taxonomic classification.</title>
        <authorList>
            <person name="Goeker M."/>
        </authorList>
    </citation>
    <scope>NUCLEOTIDE SEQUENCE [LARGE SCALE GENOMIC DNA]</scope>
    <source>
        <strain evidence="7 8">DSM 24436</strain>
    </source>
</reference>
<organism evidence="7 8">
    <name type="scientific">Fusibacter tunisiensis</name>
    <dbReference type="NCBI Taxonomy" id="1008308"/>
    <lineage>
        <taxon>Bacteria</taxon>
        <taxon>Bacillati</taxon>
        <taxon>Bacillota</taxon>
        <taxon>Clostridia</taxon>
        <taxon>Eubacteriales</taxon>
        <taxon>Eubacteriales Family XII. Incertae Sedis</taxon>
        <taxon>Fusibacter</taxon>
    </lineage>
</organism>
<dbReference type="PANTHER" id="PTHR11608">
    <property type="entry name" value="BIFUNCTIONAL PROTEIN PYRR"/>
    <property type="match status" value="1"/>
</dbReference>
<dbReference type="CDD" id="cd06223">
    <property type="entry name" value="PRTases_typeI"/>
    <property type="match status" value="1"/>
</dbReference>
<keyword evidence="3 5" id="KW-0805">Transcription regulation</keyword>
<keyword evidence="4 5" id="KW-0804">Transcription</keyword>
<comment type="function">
    <text evidence="5">Regulates transcriptional attenuation of the pyrimidine nucleotide (pyr) operon by binding in a uridine-dependent manner to specific sites on pyr mRNA. This disrupts an antiterminator hairpin in the RNA and favors formation of a downstream transcription terminator, leading to a reduced expression of downstream genes.</text>
</comment>
<evidence type="ECO:0000256" key="2">
    <source>
        <dbReference type="ARBA" id="ARBA00022472"/>
    </source>
</evidence>
<keyword evidence="2 5" id="KW-0806">Transcription termination</keyword>
<comment type="catalytic activity">
    <reaction evidence="5">
        <text>UMP + diphosphate = 5-phospho-alpha-D-ribose 1-diphosphate + uracil</text>
        <dbReference type="Rhea" id="RHEA:13017"/>
        <dbReference type="ChEBI" id="CHEBI:17568"/>
        <dbReference type="ChEBI" id="CHEBI:33019"/>
        <dbReference type="ChEBI" id="CHEBI:57865"/>
        <dbReference type="ChEBI" id="CHEBI:58017"/>
        <dbReference type="EC" id="2.4.2.9"/>
    </reaction>
</comment>
<evidence type="ECO:0000259" key="6">
    <source>
        <dbReference type="Pfam" id="PF00156"/>
    </source>
</evidence>
<dbReference type="GO" id="GO:0004845">
    <property type="term" value="F:uracil phosphoribosyltransferase activity"/>
    <property type="evidence" value="ECO:0007669"/>
    <property type="project" value="UniProtKB-EC"/>
</dbReference>
<dbReference type="Pfam" id="PF00156">
    <property type="entry name" value="Pribosyltran"/>
    <property type="match status" value="1"/>
</dbReference>
<dbReference type="NCBIfam" id="NF003547">
    <property type="entry name" value="PRK05205.1-3"/>
    <property type="match status" value="1"/>
</dbReference>
<name>A0ABS2MMA5_9FIRM</name>
<evidence type="ECO:0000256" key="4">
    <source>
        <dbReference type="ARBA" id="ARBA00023163"/>
    </source>
</evidence>
<keyword evidence="8" id="KW-1185">Reference proteome</keyword>
<dbReference type="HAMAP" id="MF_01219">
    <property type="entry name" value="PyrR"/>
    <property type="match status" value="1"/>
</dbReference>
<dbReference type="InterPro" id="IPR000836">
    <property type="entry name" value="PRTase_dom"/>
</dbReference>
<feature type="short sequence motif" description="PRPP-binding" evidence="5">
    <location>
        <begin position="99"/>
        <end position="111"/>
    </location>
</feature>
<evidence type="ECO:0000256" key="5">
    <source>
        <dbReference type="HAMAP-Rule" id="MF_01219"/>
    </source>
</evidence>
<comment type="caution">
    <text evidence="7">The sequence shown here is derived from an EMBL/GenBank/DDBJ whole genome shotgun (WGS) entry which is preliminary data.</text>
</comment>
<dbReference type="NCBIfam" id="NF003549">
    <property type="entry name" value="PRK05205.1-5"/>
    <property type="match status" value="1"/>
</dbReference>
<dbReference type="InterPro" id="IPR050137">
    <property type="entry name" value="PyrR_bifunctional"/>
</dbReference>
<comment type="similarity">
    <text evidence="1 5">Belongs to the purine/pyrimidine phosphoribosyltransferase family. PyrR subfamily.</text>
</comment>
<evidence type="ECO:0000313" key="7">
    <source>
        <dbReference type="EMBL" id="MBM7560526.1"/>
    </source>
</evidence>
<dbReference type="RefSeq" id="WP_204661035.1">
    <property type="nucleotide sequence ID" value="NZ_JAFBDT010000001.1"/>
</dbReference>
<accession>A0ABS2MMA5</accession>
<comment type="function">
    <text evidence="5">Also displays a weak uracil phosphoribosyltransferase activity which is not physiologically significant.</text>
</comment>
<dbReference type="Proteomes" id="UP000767854">
    <property type="component" value="Unassembled WGS sequence"/>
</dbReference>
<dbReference type="SUPFAM" id="SSF53271">
    <property type="entry name" value="PRTase-like"/>
    <property type="match status" value="1"/>
</dbReference>
<proteinExistence type="inferred from homology"/>